<sequence>MKKFFLGALALVFLTVISCKDAANKAEEAADTAGEAVEEVAEKVEEAAEEVAEKVEEAVDGVPSFDNAEVQDYVNKYEEYMAAYKKAAESKDMTAFAELGQQGQALGTAAQEIAGKLSGDDAKKWTDYMTASAAKMQEYAKAMTQQ</sequence>
<dbReference type="RefSeq" id="WP_034240930.1">
    <property type="nucleotide sequence ID" value="NZ_AQRA01000003.1"/>
</dbReference>
<dbReference type="EMBL" id="AQRA01000003">
    <property type="protein sequence ID" value="EZH74472.1"/>
    <property type="molecule type" value="Genomic_DNA"/>
</dbReference>
<dbReference type="PROSITE" id="PS51257">
    <property type="entry name" value="PROKAR_LIPOPROTEIN"/>
    <property type="match status" value="1"/>
</dbReference>
<feature type="chain" id="PRO_5001512417" description="Lipoprotein" evidence="2">
    <location>
        <begin position="23"/>
        <end position="146"/>
    </location>
</feature>
<organism evidence="3 4">
    <name type="scientific">Aquimarina atlantica</name>
    <dbReference type="NCBI Taxonomy" id="1317122"/>
    <lineage>
        <taxon>Bacteria</taxon>
        <taxon>Pseudomonadati</taxon>
        <taxon>Bacteroidota</taxon>
        <taxon>Flavobacteriia</taxon>
        <taxon>Flavobacteriales</taxon>
        <taxon>Flavobacteriaceae</taxon>
        <taxon>Aquimarina</taxon>
    </lineage>
</organism>
<feature type="coiled-coil region" evidence="1">
    <location>
        <begin position="23"/>
        <end position="61"/>
    </location>
</feature>
<evidence type="ECO:0000256" key="1">
    <source>
        <dbReference type="SAM" id="Coils"/>
    </source>
</evidence>
<name>A0A023BWM4_9FLAO</name>
<evidence type="ECO:0000313" key="4">
    <source>
        <dbReference type="Proteomes" id="UP000023541"/>
    </source>
</evidence>
<keyword evidence="2" id="KW-0732">Signal</keyword>
<dbReference type="eggNOG" id="ENOG5033EXX">
    <property type="taxonomic scope" value="Bacteria"/>
</dbReference>
<evidence type="ECO:0000313" key="3">
    <source>
        <dbReference type="EMBL" id="EZH74472.1"/>
    </source>
</evidence>
<dbReference type="STRING" id="1317122.ATO12_11935"/>
<feature type="signal peptide" evidence="2">
    <location>
        <begin position="1"/>
        <end position="22"/>
    </location>
</feature>
<dbReference type="Proteomes" id="UP000023541">
    <property type="component" value="Unassembled WGS sequence"/>
</dbReference>
<evidence type="ECO:0000256" key="2">
    <source>
        <dbReference type="SAM" id="SignalP"/>
    </source>
</evidence>
<comment type="caution">
    <text evidence="3">The sequence shown here is derived from an EMBL/GenBank/DDBJ whole genome shotgun (WGS) entry which is preliminary data.</text>
</comment>
<evidence type="ECO:0008006" key="5">
    <source>
        <dbReference type="Google" id="ProtNLM"/>
    </source>
</evidence>
<protein>
    <recommendedName>
        <fullName evidence="5">Lipoprotein</fullName>
    </recommendedName>
</protein>
<gene>
    <name evidence="3" type="ORF">ATO12_11935</name>
</gene>
<proteinExistence type="predicted"/>
<keyword evidence="4" id="KW-1185">Reference proteome</keyword>
<reference evidence="3 4" key="1">
    <citation type="submission" date="2014-04" db="EMBL/GenBank/DDBJ databases">
        <title>Aquimarina sp. 22II-S11-z7 Genome Sequencing.</title>
        <authorList>
            <person name="Lai Q."/>
        </authorList>
    </citation>
    <scope>NUCLEOTIDE SEQUENCE [LARGE SCALE GENOMIC DNA]</scope>
    <source>
        <strain evidence="3 4">22II-S11-z7</strain>
    </source>
</reference>
<dbReference type="AlphaFoldDB" id="A0A023BWM4"/>
<accession>A0A023BWM4</accession>
<keyword evidence="1" id="KW-0175">Coiled coil</keyword>